<evidence type="ECO:0000256" key="3">
    <source>
        <dbReference type="ARBA" id="ARBA00022475"/>
    </source>
</evidence>
<dbReference type="RefSeq" id="WP_141191275.1">
    <property type="nucleotide sequence ID" value="NZ_JBHUMR010000007.1"/>
</dbReference>
<keyword evidence="2 12" id="KW-0813">Transport</keyword>
<keyword evidence="9" id="KW-0564">Palmitate</keyword>
<dbReference type="PANTHER" id="PTHR12428:SF65">
    <property type="entry name" value="CYTOCHROME C OXIDASE ASSEMBLY PROTEIN COX18, MITOCHONDRIAL"/>
    <property type="match status" value="1"/>
</dbReference>
<comment type="subcellular location">
    <subcellularLocation>
        <location evidence="1 12">Cell membrane</location>
        <topology evidence="1 12">Multi-pass membrane protein</topology>
    </subcellularLocation>
</comment>
<reference evidence="15" key="1">
    <citation type="journal article" date="2019" name="Int. J. Syst. Evol. Microbiol.">
        <title>The Global Catalogue of Microorganisms (GCM) 10K type strain sequencing project: providing services to taxonomists for standard genome sequencing and annotation.</title>
        <authorList>
            <consortium name="The Broad Institute Genomics Platform"/>
            <consortium name="The Broad Institute Genome Sequencing Center for Infectious Disease"/>
            <person name="Wu L."/>
            <person name="Ma J."/>
        </authorList>
    </citation>
    <scope>NUCLEOTIDE SEQUENCE [LARGE SCALE GENOMIC DNA]</scope>
    <source>
        <strain evidence="15">TISTR 2241</strain>
    </source>
</reference>
<evidence type="ECO:0000256" key="1">
    <source>
        <dbReference type="ARBA" id="ARBA00004651"/>
    </source>
</evidence>
<evidence type="ECO:0000313" key="15">
    <source>
        <dbReference type="Proteomes" id="UP001597458"/>
    </source>
</evidence>
<dbReference type="PROSITE" id="PS51257">
    <property type="entry name" value="PROKAR_LIPOPROTEIN"/>
    <property type="match status" value="1"/>
</dbReference>
<comment type="similarity">
    <text evidence="12">Belongs to the OXA1/ALB3/YidC family. Type 2 subfamily.</text>
</comment>
<dbReference type="InterPro" id="IPR028055">
    <property type="entry name" value="YidC/Oxa/ALB_C"/>
</dbReference>
<keyword evidence="6 12" id="KW-0653">Protein transport</keyword>
<dbReference type="CDD" id="cd20070">
    <property type="entry name" value="5TM_YidC_Alb3"/>
    <property type="match status" value="1"/>
</dbReference>
<comment type="function">
    <text evidence="12">Required for the insertion and/or proper folding and/or complex formation of integral membrane proteins into the membrane. Involved in integration of membrane proteins that insert both dependently and independently of the Sec translocase complex, as well as at least some lipoproteins.</text>
</comment>
<keyword evidence="15" id="KW-1185">Reference proteome</keyword>
<feature type="transmembrane region" description="Helical" evidence="12">
    <location>
        <begin position="200"/>
        <end position="218"/>
    </location>
</feature>
<evidence type="ECO:0000256" key="9">
    <source>
        <dbReference type="ARBA" id="ARBA00023139"/>
    </source>
</evidence>
<dbReference type="NCBIfam" id="TIGR03592">
    <property type="entry name" value="yidC_oxa1_cterm"/>
    <property type="match status" value="1"/>
</dbReference>
<evidence type="ECO:0000256" key="7">
    <source>
        <dbReference type="ARBA" id="ARBA00022989"/>
    </source>
</evidence>
<gene>
    <name evidence="14" type="primary">spoIIIJ</name>
    <name evidence="12" type="synonym">yidC</name>
    <name evidence="14" type="ORF">ACFSTF_04545</name>
</gene>
<dbReference type="PANTHER" id="PTHR12428">
    <property type="entry name" value="OXA1"/>
    <property type="match status" value="1"/>
</dbReference>
<evidence type="ECO:0000256" key="4">
    <source>
        <dbReference type="ARBA" id="ARBA00022692"/>
    </source>
</evidence>
<evidence type="ECO:0000256" key="11">
    <source>
        <dbReference type="ARBA" id="ARBA00023288"/>
    </source>
</evidence>
<feature type="domain" description="Membrane insertase YidC/Oxa/ALB C-terminal" evidence="13">
    <location>
        <begin position="59"/>
        <end position="241"/>
    </location>
</feature>
<keyword evidence="8 12" id="KW-0472">Membrane</keyword>
<keyword evidence="7 12" id="KW-1133">Transmembrane helix</keyword>
<feature type="transmembrane region" description="Helical" evidence="12">
    <location>
        <begin position="47"/>
        <end position="74"/>
    </location>
</feature>
<evidence type="ECO:0000256" key="10">
    <source>
        <dbReference type="ARBA" id="ARBA00023186"/>
    </source>
</evidence>
<proteinExistence type="inferred from homology"/>
<comment type="caution">
    <text evidence="14">The sequence shown here is derived from an EMBL/GenBank/DDBJ whole genome shotgun (WGS) entry which is preliminary data.</text>
</comment>
<feature type="transmembrane region" description="Helical" evidence="12">
    <location>
        <begin position="169"/>
        <end position="188"/>
    </location>
</feature>
<keyword evidence="11 12" id="KW-0449">Lipoprotein</keyword>
<dbReference type="Proteomes" id="UP001597458">
    <property type="component" value="Unassembled WGS sequence"/>
</dbReference>
<dbReference type="InterPro" id="IPR047196">
    <property type="entry name" value="YidC_ALB_C"/>
</dbReference>
<dbReference type="InterPro" id="IPR001708">
    <property type="entry name" value="YidC/ALB3/OXA1/COX18"/>
</dbReference>
<dbReference type="NCBIfam" id="NF002803">
    <property type="entry name" value="PRK02944.1"/>
    <property type="match status" value="1"/>
</dbReference>
<dbReference type="HAMAP" id="MF_01811">
    <property type="entry name" value="YidC_type2"/>
    <property type="match status" value="1"/>
</dbReference>
<name>A0ABW5PNY3_9BACI</name>
<dbReference type="Pfam" id="PF02096">
    <property type="entry name" value="60KD_IMP"/>
    <property type="match status" value="1"/>
</dbReference>
<organism evidence="14 15">
    <name type="scientific">Terrilactibacillus laevilacticus</name>
    <dbReference type="NCBI Taxonomy" id="1380157"/>
    <lineage>
        <taxon>Bacteria</taxon>
        <taxon>Bacillati</taxon>
        <taxon>Bacillota</taxon>
        <taxon>Bacilli</taxon>
        <taxon>Bacillales</taxon>
        <taxon>Bacillaceae</taxon>
        <taxon>Terrilactibacillus</taxon>
    </lineage>
</organism>
<evidence type="ECO:0000313" key="14">
    <source>
        <dbReference type="EMBL" id="MFD2616579.1"/>
    </source>
</evidence>
<feature type="transmembrane region" description="Helical" evidence="12">
    <location>
        <begin position="128"/>
        <end position="149"/>
    </location>
</feature>
<keyword evidence="4 12" id="KW-0812">Transmembrane</keyword>
<dbReference type="InterPro" id="IPR023060">
    <property type="entry name" value="YidC/YidC1/YidC2_Firmicutes"/>
</dbReference>
<accession>A0ABW5PNY3</accession>
<evidence type="ECO:0000256" key="5">
    <source>
        <dbReference type="ARBA" id="ARBA00022729"/>
    </source>
</evidence>
<evidence type="ECO:0000259" key="13">
    <source>
        <dbReference type="Pfam" id="PF02096"/>
    </source>
</evidence>
<evidence type="ECO:0000256" key="8">
    <source>
        <dbReference type="ARBA" id="ARBA00023136"/>
    </source>
</evidence>
<protein>
    <recommendedName>
        <fullName evidence="12">Membrane protein insertase YidC</fullName>
    </recommendedName>
    <alternativeName>
        <fullName evidence="12">Foldase YidC</fullName>
    </alternativeName>
    <alternativeName>
        <fullName evidence="12">Membrane integrase YidC</fullName>
    </alternativeName>
    <alternativeName>
        <fullName evidence="12">Membrane protein YidC</fullName>
    </alternativeName>
</protein>
<dbReference type="EMBL" id="JBHUMR010000007">
    <property type="protein sequence ID" value="MFD2616579.1"/>
    <property type="molecule type" value="Genomic_DNA"/>
</dbReference>
<dbReference type="PRINTS" id="PR00701">
    <property type="entry name" value="60KDINNERMP"/>
</dbReference>
<evidence type="ECO:0000256" key="2">
    <source>
        <dbReference type="ARBA" id="ARBA00022448"/>
    </source>
</evidence>
<evidence type="ECO:0000256" key="6">
    <source>
        <dbReference type="ARBA" id="ARBA00022927"/>
    </source>
</evidence>
<evidence type="ECO:0000256" key="12">
    <source>
        <dbReference type="HAMAP-Rule" id="MF_01811"/>
    </source>
</evidence>
<keyword evidence="10 12" id="KW-0143">Chaperone</keyword>
<keyword evidence="3 12" id="KW-1003">Cell membrane</keyword>
<sequence>MRKKIVLVLGLMALIALLAGCSSMNQPIDEHTTGFWSHYFVYPLSWFIITIADLFNGSFGISIIITTLIVRLVLMPLMFKQVKSSKAMQDIQPEIKKLREKYSSKDQKTQRKLQEETMKLFSANKINPLAGCLPLIVQMPVLLAFYHAISRTEAIKHQSFLWFNLGMPDHFYILPIVTGITTFIQQKLMLGKTGNANPQMAMMVYIFPIFIAGMAFAFPAALALYWVVGNIFMIFQTYIIYAEKKGPKESPSGGTKK</sequence>
<keyword evidence="5 12" id="KW-0732">Signal</keyword>